<feature type="region of interest" description="Disordered" evidence="2">
    <location>
        <begin position="431"/>
        <end position="478"/>
    </location>
</feature>
<evidence type="ECO:0000256" key="2">
    <source>
        <dbReference type="SAM" id="MobiDB-lite"/>
    </source>
</evidence>
<dbReference type="CDD" id="cd12282">
    <property type="entry name" value="RRM2_TatSF1_like"/>
    <property type="match status" value="1"/>
</dbReference>
<keyword evidence="5" id="KW-1185">Reference proteome</keyword>
<feature type="region of interest" description="Disordered" evidence="2">
    <location>
        <begin position="1"/>
        <end position="21"/>
    </location>
</feature>
<dbReference type="Pfam" id="PF00076">
    <property type="entry name" value="RRM_1"/>
    <property type="match status" value="1"/>
</dbReference>
<feature type="coiled-coil region" evidence="1">
    <location>
        <begin position="280"/>
        <end position="307"/>
    </location>
</feature>
<dbReference type="PANTHER" id="PTHR15608">
    <property type="entry name" value="SPLICING FACTOR U2AF-ASSOCIATED PROTEIN 2"/>
    <property type="match status" value="1"/>
</dbReference>
<evidence type="ECO:0000256" key="1">
    <source>
        <dbReference type="SAM" id="Coils"/>
    </source>
</evidence>
<protein>
    <recommendedName>
        <fullName evidence="3">RRM domain-containing protein</fullName>
    </recommendedName>
</protein>
<comment type="caution">
    <text evidence="4">The sequence shown here is derived from an EMBL/GenBank/DDBJ whole genome shotgun (WGS) entry which is preliminary data.</text>
</comment>
<dbReference type="Gene3D" id="3.30.70.330">
    <property type="match status" value="1"/>
</dbReference>
<feature type="compositionally biased region" description="Basic and acidic residues" evidence="2">
    <location>
        <begin position="431"/>
        <end position="441"/>
    </location>
</feature>
<sequence>MSAPEQDYGQGSATWTGGDHDAGAAIDATAAATTGAKTESAGVTGGRGPQVVQQNMHYIEETGRWTYTDAEGISFEYDENLKAWFPMFNEQLIQAQQSIYGETIPDNLESVYAENARRQKRKNDNTDEIYHSAANAAASNAGSHYSNNSSNNGDDDEEEHDEDRGDAHEILGLDDYPPGLASIPGQSDGPSNNKYANKKQKQPKGKGERKPKPISSVFVTGLPLDTDLDEVVDVFKKGGVFMEDENDLLDDTEYRPGVEKGRIRVQQAQFKEKERTVTPAGLTEERKKKIQKKHQKLEKKLDWFDDENLVKADKWNKVCILKHMFTLEELEADPTLLLDLKEDIREECEKVGEVTNVIIYDHHPDGVVSVRYKEKESADLCVKLMSGRFFAGQRVVAEIYDGHTKYESQKSKEELEEEEKQRLDRYAKWLESEEEKSKAEKGVAPSFSTASEGGGQKRAEAEEDGEGQVRIAADAPTP</sequence>
<keyword evidence="1" id="KW-0175">Coiled coil</keyword>
<feature type="region of interest" description="Disordered" evidence="2">
    <location>
        <begin position="137"/>
        <end position="214"/>
    </location>
</feature>
<feature type="compositionally biased region" description="Polar residues" evidence="2">
    <location>
        <begin position="184"/>
        <end position="195"/>
    </location>
</feature>
<dbReference type="InterPro" id="IPR035979">
    <property type="entry name" value="RBD_domain_sf"/>
</dbReference>
<organism evidence="4 5">
    <name type="scientific">Linnemannia gamsii</name>
    <dbReference type="NCBI Taxonomy" id="64522"/>
    <lineage>
        <taxon>Eukaryota</taxon>
        <taxon>Fungi</taxon>
        <taxon>Fungi incertae sedis</taxon>
        <taxon>Mucoromycota</taxon>
        <taxon>Mortierellomycotina</taxon>
        <taxon>Mortierellomycetes</taxon>
        <taxon>Mortierellales</taxon>
        <taxon>Mortierellaceae</taxon>
        <taxon>Linnemannia</taxon>
    </lineage>
</organism>
<name>A0ABQ7JPE3_9FUNG</name>
<dbReference type="SUPFAM" id="SSF54928">
    <property type="entry name" value="RNA-binding domain, RBD"/>
    <property type="match status" value="2"/>
</dbReference>
<evidence type="ECO:0000313" key="5">
    <source>
        <dbReference type="Proteomes" id="UP001194696"/>
    </source>
</evidence>
<feature type="domain" description="RRM" evidence="3">
    <location>
        <begin position="341"/>
        <end position="395"/>
    </location>
</feature>
<evidence type="ECO:0000313" key="4">
    <source>
        <dbReference type="EMBL" id="KAG0282548.1"/>
    </source>
</evidence>
<feature type="compositionally biased region" description="Low complexity" evidence="2">
    <location>
        <begin position="137"/>
        <end position="152"/>
    </location>
</feature>
<dbReference type="Proteomes" id="UP001194696">
    <property type="component" value="Unassembled WGS sequence"/>
</dbReference>
<accession>A0ABQ7JPE3</accession>
<dbReference type="InterPro" id="IPR012677">
    <property type="entry name" value="Nucleotide-bd_a/b_plait_sf"/>
</dbReference>
<evidence type="ECO:0000259" key="3">
    <source>
        <dbReference type="Pfam" id="PF00076"/>
    </source>
</evidence>
<reference evidence="4 5" key="1">
    <citation type="journal article" date="2020" name="Fungal Divers.">
        <title>Resolving the Mortierellaceae phylogeny through synthesis of multi-gene phylogenetics and phylogenomics.</title>
        <authorList>
            <person name="Vandepol N."/>
            <person name="Liber J."/>
            <person name="Desiro A."/>
            <person name="Na H."/>
            <person name="Kennedy M."/>
            <person name="Barry K."/>
            <person name="Grigoriev I.V."/>
            <person name="Miller A.N."/>
            <person name="O'Donnell K."/>
            <person name="Stajich J.E."/>
            <person name="Bonito G."/>
        </authorList>
    </citation>
    <scope>NUCLEOTIDE SEQUENCE [LARGE SCALE GENOMIC DNA]</scope>
    <source>
        <strain evidence="4 5">AD045</strain>
    </source>
</reference>
<dbReference type="InterPro" id="IPR034393">
    <property type="entry name" value="TatSF1-like"/>
</dbReference>
<dbReference type="InterPro" id="IPR000504">
    <property type="entry name" value="RRM_dom"/>
</dbReference>
<dbReference type="EMBL" id="JAAAIM010001044">
    <property type="protein sequence ID" value="KAG0282548.1"/>
    <property type="molecule type" value="Genomic_DNA"/>
</dbReference>
<gene>
    <name evidence="4" type="ORF">BGZ96_000366</name>
</gene>
<proteinExistence type="predicted"/>
<dbReference type="PANTHER" id="PTHR15608:SF0">
    <property type="entry name" value="HIV TAT-SPECIFIC FACTOR 1"/>
    <property type="match status" value="1"/>
</dbReference>
<feature type="compositionally biased region" description="Basic and acidic residues" evidence="2">
    <location>
        <begin position="162"/>
        <end position="171"/>
    </location>
</feature>